<feature type="compositionally biased region" description="Polar residues" evidence="2">
    <location>
        <begin position="1"/>
        <end position="13"/>
    </location>
</feature>
<feature type="coiled-coil region" evidence="1">
    <location>
        <begin position="551"/>
        <end position="620"/>
    </location>
</feature>
<evidence type="ECO:0000313" key="3">
    <source>
        <dbReference type="EMBL" id="MUL27620.1"/>
    </source>
</evidence>
<reference evidence="3 4" key="1">
    <citation type="submission" date="2019-09" db="EMBL/GenBank/DDBJ databases">
        <title>Prevotella A2879 sp. nov., isolated from an abscess of a patient.</title>
        <authorList>
            <person name="Buhl M."/>
            <person name="Oberhettinger P."/>
        </authorList>
    </citation>
    <scope>NUCLEOTIDE SEQUENCE [LARGE SCALE GENOMIC DNA]</scope>
    <source>
        <strain evidence="3 4">A2879</strain>
    </source>
</reference>
<dbReference type="Pfam" id="PF03993">
    <property type="entry name" value="DUF349"/>
    <property type="match status" value="5"/>
</dbReference>
<dbReference type="InterPro" id="IPR007139">
    <property type="entry name" value="DUF349"/>
</dbReference>
<evidence type="ECO:0000313" key="4">
    <source>
        <dbReference type="Proteomes" id="UP000482295"/>
    </source>
</evidence>
<name>A0A7C9MCQ3_9BACT</name>
<evidence type="ECO:0000256" key="2">
    <source>
        <dbReference type="SAM" id="MobiDB-lite"/>
    </source>
</evidence>
<feature type="region of interest" description="Disordered" evidence="2">
    <location>
        <begin position="1"/>
        <end position="53"/>
    </location>
</feature>
<sequence>MMDSQENALNQGTEEVKLSEEAVAKAPTEQNEATAEGLNQSTETQSKCEAETYSAKTYSTKKEIIERLKAIVDSDDTPEKAEVDHLKTVFYKLHFAEREAQQRAYIENGGDPEKYQVLPDEDEEVFKAEMTIIKEKRQKAFLALEEEKQKNLKKKEAIIEKIKAMVTTPDEANKNFPVLKTLQQEWKEIKMVPAEKANELWRNYQLYVEQFYDLLNLNREAREYDFKKNLEKKTKLCEAAEKLIEEKDVISAFHQLQELHQEYRETGPVAKELREQVWTRFKAASTVINKRHQQHFEAIRNSEEENLTKKTALCEKIEEIIKQENKTSSDWEKHTKEIIALQQEWKTIGFAPQKMNVKIFERFRAACDDFFTRKGEFFKQLKAQFAENAEKKKALVEKAQALTDSTDWKATSDKLIALQKEWKTIGMVPKKIGDQLWNDFLTACNHFFEARNAVHAGAHSEERENLGKKKEIIAQLKELFDKTEEGIQEKVQQLTEEYNKVGHVPYKEKDKLYKEYHEVLDKLYKDLHISASRKRVDNFRNNLKKVASRGTDALDSERGRLMRRFEQLKQEINTYENNLGFLSISSKKGNSLIDEMNRRIEKLKNDMNEVKQKIKAIDAENK</sequence>
<organism evidence="3 4">
    <name type="scientific">Prevotella vespertina</name>
    <dbReference type="NCBI Taxonomy" id="2608404"/>
    <lineage>
        <taxon>Bacteria</taxon>
        <taxon>Pseudomonadati</taxon>
        <taxon>Bacteroidota</taxon>
        <taxon>Bacteroidia</taxon>
        <taxon>Bacteroidales</taxon>
        <taxon>Prevotellaceae</taxon>
        <taxon>Prevotella</taxon>
    </lineage>
</organism>
<gene>
    <name evidence="3" type="ORF">F0475_04730</name>
</gene>
<feature type="compositionally biased region" description="Polar residues" evidence="2">
    <location>
        <begin position="28"/>
        <end position="47"/>
    </location>
</feature>
<proteinExistence type="predicted"/>
<accession>A0A7C9MCQ3</accession>
<evidence type="ECO:0000256" key="1">
    <source>
        <dbReference type="SAM" id="Coils"/>
    </source>
</evidence>
<feature type="compositionally biased region" description="Basic and acidic residues" evidence="2">
    <location>
        <begin position="14"/>
        <end position="23"/>
    </location>
</feature>
<dbReference type="AlphaFoldDB" id="A0A7C9MCQ3"/>
<keyword evidence="1" id="KW-0175">Coiled coil</keyword>
<protein>
    <submittedName>
        <fullName evidence="3">DUF349 domain-containing protein</fullName>
    </submittedName>
</protein>
<dbReference type="RefSeq" id="WP_155715684.1">
    <property type="nucleotide sequence ID" value="NZ_VVIQ01000003.1"/>
</dbReference>
<dbReference type="EMBL" id="VVIQ01000003">
    <property type="protein sequence ID" value="MUL27620.1"/>
    <property type="molecule type" value="Genomic_DNA"/>
</dbReference>
<comment type="caution">
    <text evidence="3">The sequence shown here is derived from an EMBL/GenBank/DDBJ whole genome shotgun (WGS) entry which is preliminary data.</text>
</comment>
<keyword evidence="4" id="KW-1185">Reference proteome</keyword>
<dbReference type="Proteomes" id="UP000482295">
    <property type="component" value="Unassembled WGS sequence"/>
</dbReference>